<evidence type="ECO:0000256" key="8">
    <source>
        <dbReference type="RuleBase" id="RU003375"/>
    </source>
</evidence>
<feature type="transmembrane region" description="Helical" evidence="9">
    <location>
        <begin position="195"/>
        <end position="219"/>
    </location>
</feature>
<dbReference type="Gene3D" id="1.10.287.70">
    <property type="match status" value="1"/>
</dbReference>
<evidence type="ECO:0000256" key="5">
    <source>
        <dbReference type="ARBA" id="ARBA00022967"/>
    </source>
</evidence>
<evidence type="ECO:0000256" key="2">
    <source>
        <dbReference type="ARBA" id="ARBA00010581"/>
    </source>
</evidence>
<feature type="transmembrane region" description="Helical" evidence="9">
    <location>
        <begin position="69"/>
        <end position="97"/>
    </location>
</feature>
<keyword evidence="7 9" id="KW-0472">Membrane</keyword>
<dbReference type="Pfam" id="PF00510">
    <property type="entry name" value="COX3"/>
    <property type="match status" value="1"/>
</dbReference>
<dbReference type="RefSeq" id="YP_009515456.1">
    <property type="nucleotide sequence ID" value="NC_039399.1"/>
</dbReference>
<keyword evidence="8 11" id="KW-0496">Mitochondrion</keyword>
<evidence type="ECO:0000256" key="1">
    <source>
        <dbReference type="ARBA" id="ARBA00004141"/>
    </source>
</evidence>
<proteinExistence type="inferred from homology"/>
<feature type="transmembrane region" description="Helical" evidence="9">
    <location>
        <begin position="158"/>
        <end position="175"/>
    </location>
</feature>
<name>A0A385UKU5_9CRUS</name>
<dbReference type="EMBL" id="MG951756">
    <property type="protein sequence ID" value="AYB71159.1"/>
    <property type="molecule type" value="Genomic_DNA"/>
</dbReference>
<dbReference type="InterPro" id="IPR024791">
    <property type="entry name" value="Cyt_c/ubiquinol_Oxase_su3"/>
</dbReference>
<dbReference type="PANTHER" id="PTHR11403">
    <property type="entry name" value="CYTOCHROME C OXIDASE SUBUNIT III"/>
    <property type="match status" value="1"/>
</dbReference>
<dbReference type="SUPFAM" id="SSF81452">
    <property type="entry name" value="Cytochrome c oxidase subunit III-like"/>
    <property type="match status" value="1"/>
</dbReference>
<comment type="subcellular location">
    <subcellularLocation>
        <location evidence="1">Membrane</location>
        <topology evidence="1">Multi-pass membrane protein</topology>
    </subcellularLocation>
</comment>
<dbReference type="GO" id="GO:0004129">
    <property type="term" value="F:cytochrome-c oxidase activity"/>
    <property type="evidence" value="ECO:0007669"/>
    <property type="project" value="InterPro"/>
</dbReference>
<comment type="function">
    <text evidence="8">Component of the cytochrome c oxidase, the last enzyme in the mitochondrial electron transport chain which drives oxidative phosphorylation. The respiratory chain contains 3 multisubunit complexes succinate dehydrogenase (complex II, CII), ubiquinol-cytochrome c oxidoreductase (cytochrome b-c1 complex, complex III, CIII) and cytochrome c oxidase (complex IV, CIV), that cooperate to transfer electrons derived from NADH and succinate to molecular oxygen, creating an electrochemical gradient over the inner membrane that drives transmembrane transport and the ATP synthase. Cytochrome c oxidase is the component of the respiratory chain that catalyzes the reduction of oxygen to water. Electrons originating from reduced cytochrome c in the intermembrane space (IMS) are transferred via the dinuclear copper A center (CU(A)) of subunit 2 and heme A of subunit 1 to the active site in subunit 1, a binuclear center (BNC) formed by heme A3 and copper B (CU(B)). The BNC reduces molecular oxygen to 2 water molecules using 4 electrons from cytochrome c in the IMS and 4 protons from the mitochondrial matrix.</text>
</comment>
<protein>
    <recommendedName>
        <fullName evidence="3 8">Cytochrome c oxidase subunit 3</fullName>
    </recommendedName>
</protein>
<geneLocation type="mitochondrion" evidence="11"/>
<feature type="transmembrane region" description="Helical" evidence="9">
    <location>
        <begin position="231"/>
        <end position="255"/>
    </location>
</feature>
<keyword evidence="4 8" id="KW-0812">Transmembrane</keyword>
<reference evidence="11" key="1">
    <citation type="journal article" date="2018" name="Mitochondrial DNA Part B Resour">
        <title>The complete mitochondrial genome of Linguatula serrata (tongue worm) isolated from a dog and phylogenetic analysis.</title>
        <authorList>
            <person name="Naude T."/>
            <person name="Pant S."/>
            <person name="Tavassoli M."/>
            <person name="Sarker S."/>
            <person name="Ghorashi S.A."/>
        </authorList>
    </citation>
    <scope>NUCLEOTIDE SEQUENCE</scope>
</reference>
<evidence type="ECO:0000259" key="10">
    <source>
        <dbReference type="PROSITE" id="PS50253"/>
    </source>
</evidence>
<dbReference type="CDD" id="cd01665">
    <property type="entry name" value="Cyt_c_Oxidase_III"/>
    <property type="match status" value="1"/>
</dbReference>
<dbReference type="AlphaFoldDB" id="A0A385UKU5"/>
<keyword evidence="6 9" id="KW-1133">Transmembrane helix</keyword>
<evidence type="ECO:0000256" key="9">
    <source>
        <dbReference type="SAM" id="Phobius"/>
    </source>
</evidence>
<evidence type="ECO:0000256" key="3">
    <source>
        <dbReference type="ARBA" id="ARBA00015944"/>
    </source>
</evidence>
<dbReference type="GO" id="GO:0006123">
    <property type="term" value="P:mitochondrial electron transport, cytochrome c to oxygen"/>
    <property type="evidence" value="ECO:0007669"/>
    <property type="project" value="TreeGrafter"/>
</dbReference>
<dbReference type="GO" id="GO:0005739">
    <property type="term" value="C:mitochondrion"/>
    <property type="evidence" value="ECO:0007669"/>
    <property type="project" value="TreeGrafter"/>
</dbReference>
<dbReference type="GO" id="GO:0016020">
    <property type="term" value="C:membrane"/>
    <property type="evidence" value="ECO:0007669"/>
    <property type="project" value="UniProtKB-SubCell"/>
</dbReference>
<dbReference type="InterPro" id="IPR035973">
    <property type="entry name" value="Cyt_c_oxidase_su3-like_sf"/>
</dbReference>
<keyword evidence="5" id="KW-1278">Translocase</keyword>
<dbReference type="Gene3D" id="1.20.120.80">
    <property type="entry name" value="Cytochrome c oxidase, subunit III, four-helix bundle"/>
    <property type="match status" value="1"/>
</dbReference>
<dbReference type="GeneID" id="38089144"/>
<dbReference type="InterPro" id="IPR000298">
    <property type="entry name" value="Cyt_c_oxidase-like_su3"/>
</dbReference>
<dbReference type="InterPro" id="IPR013833">
    <property type="entry name" value="Cyt_c_oxidase_su3_a-hlx"/>
</dbReference>
<sequence>MTLHHPFHMTDNSPCPITISMTTFSLALSIPLCLFNLTLTPFLLSSCLSLLTILLCANDMKRESSNQGFYALFPLINLQTAMLLFILSEILLFSSFFCTFFHSSLNPNICIGITCPPLGIDPITPIDTPLLNTLILLGSGGSITCAHHSLLKNNYSQFKFSMVLTITLAIYFTILQKMEYNHCPFSFSDSIFSSIFFISTGFHGIHVLLGSSLLSYSLIRSFFLLFTPSHHFSFEAAACYCHFVDAVCLFLYLIIYCCGM</sequence>
<organism evidence="11">
    <name type="scientific">Linguatula serrata</name>
    <dbReference type="NCBI Taxonomy" id="646052"/>
    <lineage>
        <taxon>Eukaryota</taxon>
        <taxon>Metazoa</taxon>
        <taxon>Ecdysozoa</taxon>
        <taxon>Arthropoda</taxon>
        <taxon>Crustacea</taxon>
        <taxon>Oligostraca</taxon>
        <taxon>Ichthyostraca</taxon>
        <taxon>Pentastomida</taxon>
        <taxon>Porocephalida</taxon>
        <taxon>Linguatulidae</taxon>
        <taxon>Linguatula</taxon>
    </lineage>
</organism>
<dbReference type="InterPro" id="IPR033945">
    <property type="entry name" value="Cyt_c_oxase_su3_dom"/>
</dbReference>
<evidence type="ECO:0000313" key="11">
    <source>
        <dbReference type="EMBL" id="AYB71159.1"/>
    </source>
</evidence>
<evidence type="ECO:0000256" key="7">
    <source>
        <dbReference type="ARBA" id="ARBA00023136"/>
    </source>
</evidence>
<dbReference type="PROSITE" id="PS50253">
    <property type="entry name" value="COX3"/>
    <property type="match status" value="1"/>
</dbReference>
<comment type="similarity">
    <text evidence="2 8">Belongs to the cytochrome c oxidase subunit 3 family.</text>
</comment>
<accession>A0A385UKU5</accession>
<feature type="domain" description="Heme-copper oxidase subunit III family profile" evidence="10">
    <location>
        <begin position="3"/>
        <end position="260"/>
    </location>
</feature>
<gene>
    <name evidence="11" type="primary">COX3</name>
</gene>
<dbReference type="PANTHER" id="PTHR11403:SF7">
    <property type="entry name" value="CYTOCHROME C OXIDASE SUBUNIT 3"/>
    <property type="match status" value="1"/>
</dbReference>
<feature type="transmembrane region" description="Helical" evidence="9">
    <location>
        <begin position="34"/>
        <end position="57"/>
    </location>
</feature>
<evidence type="ECO:0000256" key="4">
    <source>
        <dbReference type="ARBA" id="ARBA00022692"/>
    </source>
</evidence>
<evidence type="ECO:0000256" key="6">
    <source>
        <dbReference type="ARBA" id="ARBA00022989"/>
    </source>
</evidence>
<dbReference type="CTD" id="4514"/>